<dbReference type="InterPro" id="IPR015421">
    <property type="entry name" value="PyrdxlP-dep_Trfase_major"/>
</dbReference>
<dbReference type="GO" id="GO:0000271">
    <property type="term" value="P:polysaccharide biosynthetic process"/>
    <property type="evidence" value="ECO:0007669"/>
    <property type="project" value="TreeGrafter"/>
</dbReference>
<evidence type="ECO:0000256" key="1">
    <source>
        <dbReference type="ARBA" id="ARBA00001933"/>
    </source>
</evidence>
<evidence type="ECO:0000256" key="3">
    <source>
        <dbReference type="ARBA" id="ARBA00037999"/>
    </source>
</evidence>
<reference evidence="5 6" key="1">
    <citation type="submission" date="2018-05" db="EMBL/GenBank/DDBJ databases">
        <title>Complete Genome Sequence of Methylobacterium sp. 17Sr1-43.</title>
        <authorList>
            <person name="Srinivasan S."/>
        </authorList>
    </citation>
    <scope>NUCLEOTIDE SEQUENCE [LARGE SCALE GENOMIC DNA]</scope>
    <source>
        <strain evidence="5 6">17Sr1-43</strain>
    </source>
</reference>
<dbReference type="PIRSF" id="PIRSF000390">
    <property type="entry name" value="PLP_StrS"/>
    <property type="match status" value="1"/>
</dbReference>
<dbReference type="RefSeq" id="WP_109949564.1">
    <property type="nucleotide sequence ID" value="NZ_CP029551.1"/>
</dbReference>
<dbReference type="PANTHER" id="PTHR30244">
    <property type="entry name" value="TRANSAMINASE"/>
    <property type="match status" value="1"/>
</dbReference>
<dbReference type="InterPro" id="IPR015424">
    <property type="entry name" value="PyrdxlP-dep_Trfase"/>
</dbReference>
<sequence>MTDALRAEILSLARRHYEARATPAFVPGETYIPPSGKVMDAEDCAHLIDASLDMWLTAGRYADRFERELAAAFGRRHARLTVSGSAANLLAFAALTSPKHGERRLRPGDEVITVAAGFPTTVAPIVQHGCVPVFVDVDVETHNVDVDLLEAAVTPKTRAVMIAHSLGNPFDVVRVAEICRRHGLWLVEDCCDAFGATIGGQGVGTFGDVATLSFYPAHHITTGEGGAVLMDKGPLAKIAESFRDWGRDCYCKPGTDNTCGNRFGWKLGDLPRGYDHKYTYSHLGYNLKVSDMQAALGVSQLTKLDHFVARRRENFAGLDRRLRERGLDRIFHLPVATPGSEPSWFGYLLTVRGGVSLDRNALVARLEQLRVGTRLLFAGNLTRQPAFRDVHHRVHGTLERTDKIMRDSFWIGVWPGITEPMLDYMADTLDATARDLGAR</sequence>
<dbReference type="NCBIfam" id="NF011936">
    <property type="entry name" value="PRK15407.1"/>
    <property type="match status" value="1"/>
</dbReference>
<dbReference type="Pfam" id="PF01041">
    <property type="entry name" value="DegT_DnrJ_EryC1"/>
    <property type="match status" value="1"/>
</dbReference>
<name>A0A2U8VLE6_9HYPH</name>
<dbReference type="PANTHER" id="PTHR30244:SF34">
    <property type="entry name" value="DTDP-4-AMINO-4,6-DIDEOXYGALACTOSE TRANSAMINASE"/>
    <property type="match status" value="1"/>
</dbReference>
<organism evidence="5 6">
    <name type="scientific">Methylobacterium radiodurans</name>
    <dbReference type="NCBI Taxonomy" id="2202828"/>
    <lineage>
        <taxon>Bacteria</taxon>
        <taxon>Pseudomonadati</taxon>
        <taxon>Pseudomonadota</taxon>
        <taxon>Alphaproteobacteria</taxon>
        <taxon>Hyphomicrobiales</taxon>
        <taxon>Methylobacteriaceae</taxon>
        <taxon>Methylobacterium</taxon>
    </lineage>
</organism>
<comment type="cofactor">
    <cofactor evidence="1">
        <name>pyridoxal 5'-phosphate</name>
        <dbReference type="ChEBI" id="CHEBI:597326"/>
    </cofactor>
</comment>
<protein>
    <submittedName>
        <fullName evidence="5">Lipopolysaccharide biosynthesis protein RfbH</fullName>
    </submittedName>
</protein>
<dbReference type="InterPro" id="IPR015422">
    <property type="entry name" value="PyrdxlP-dep_Trfase_small"/>
</dbReference>
<proteinExistence type="inferred from homology"/>
<gene>
    <name evidence="5" type="ORF">DK427_00575</name>
</gene>
<dbReference type="Gene3D" id="3.90.1150.10">
    <property type="entry name" value="Aspartate Aminotransferase, domain 1"/>
    <property type="match status" value="1"/>
</dbReference>
<dbReference type="AlphaFoldDB" id="A0A2U8VLE6"/>
<dbReference type="OrthoDB" id="9768668at2"/>
<dbReference type="CDD" id="cd00616">
    <property type="entry name" value="AHBA_syn"/>
    <property type="match status" value="1"/>
</dbReference>
<dbReference type="InterPro" id="IPR000653">
    <property type="entry name" value="DegT/StrS_aminotransferase"/>
</dbReference>
<dbReference type="FunFam" id="3.40.640.10:FF:000079">
    <property type="entry name" value="LPS biosynthesis protein"/>
    <property type="match status" value="1"/>
</dbReference>
<dbReference type="SUPFAM" id="SSF53383">
    <property type="entry name" value="PLP-dependent transferases"/>
    <property type="match status" value="1"/>
</dbReference>
<dbReference type="KEGG" id="meti:DK427_00575"/>
<dbReference type="EMBL" id="CP029551">
    <property type="protein sequence ID" value="AWN34423.1"/>
    <property type="molecule type" value="Genomic_DNA"/>
</dbReference>
<evidence type="ECO:0000313" key="6">
    <source>
        <dbReference type="Proteomes" id="UP000246058"/>
    </source>
</evidence>
<keyword evidence="2 4" id="KW-0663">Pyridoxal phosphate</keyword>
<comment type="similarity">
    <text evidence="3 4">Belongs to the DegT/DnrJ/EryC1 family.</text>
</comment>
<evidence type="ECO:0000256" key="4">
    <source>
        <dbReference type="RuleBase" id="RU004508"/>
    </source>
</evidence>
<accession>A0A2U8VLE6</accession>
<dbReference type="GO" id="GO:0030170">
    <property type="term" value="F:pyridoxal phosphate binding"/>
    <property type="evidence" value="ECO:0007669"/>
    <property type="project" value="TreeGrafter"/>
</dbReference>
<dbReference type="Proteomes" id="UP000246058">
    <property type="component" value="Chromosome"/>
</dbReference>
<evidence type="ECO:0000256" key="2">
    <source>
        <dbReference type="ARBA" id="ARBA00022898"/>
    </source>
</evidence>
<keyword evidence="6" id="KW-1185">Reference proteome</keyword>
<dbReference type="Gene3D" id="3.40.640.10">
    <property type="entry name" value="Type I PLP-dependent aspartate aminotransferase-like (Major domain)"/>
    <property type="match status" value="1"/>
</dbReference>
<dbReference type="GO" id="GO:0008483">
    <property type="term" value="F:transaminase activity"/>
    <property type="evidence" value="ECO:0007669"/>
    <property type="project" value="TreeGrafter"/>
</dbReference>
<evidence type="ECO:0000313" key="5">
    <source>
        <dbReference type="EMBL" id="AWN34423.1"/>
    </source>
</evidence>